<feature type="transmembrane region" description="Helical" evidence="1">
    <location>
        <begin position="111"/>
        <end position="137"/>
    </location>
</feature>
<keyword evidence="1" id="KW-0472">Membrane</keyword>
<dbReference type="EMBL" id="CP024047">
    <property type="protein sequence ID" value="AXR77438.1"/>
    <property type="molecule type" value="Genomic_DNA"/>
</dbReference>
<evidence type="ECO:0000256" key="1">
    <source>
        <dbReference type="SAM" id="Phobius"/>
    </source>
</evidence>
<evidence type="ECO:0000313" key="4">
    <source>
        <dbReference type="Proteomes" id="UP000258707"/>
    </source>
</evidence>
<accession>A0A346PD43</accession>
<feature type="transmembrane region" description="Helical" evidence="1">
    <location>
        <begin position="7"/>
        <end position="30"/>
    </location>
</feature>
<dbReference type="KEGG" id="nan:AArc1_1097"/>
<sequence length="149" mass="15445">MDRALEIWLVGTSTLVLVAVGALLTTHLVGQLVWFLPEIGTAVATILFGYFWLLTLVAAGSGSVVDRERDARSMVVDATMVGVFVAVVYLTVVFVVGFVAPVPTQIDPGSIPVLSVVLGGVVLGAVGGCVMAAYALVCNRIGAEIVARS</sequence>
<keyword evidence="1" id="KW-0812">Transmembrane</keyword>
<evidence type="ECO:0000259" key="2">
    <source>
        <dbReference type="Pfam" id="PF25913"/>
    </source>
</evidence>
<gene>
    <name evidence="3" type="ORF">AArc1_1097</name>
</gene>
<feature type="transmembrane region" description="Helical" evidence="1">
    <location>
        <begin position="42"/>
        <end position="62"/>
    </location>
</feature>
<dbReference type="GeneID" id="37637909"/>
<dbReference type="Proteomes" id="UP000258707">
    <property type="component" value="Chromosome"/>
</dbReference>
<feature type="transmembrane region" description="Helical" evidence="1">
    <location>
        <begin position="74"/>
        <end position="99"/>
    </location>
</feature>
<organism evidence="3 4">
    <name type="scientific">Natrarchaeobaculum sulfurireducens</name>
    <dbReference type="NCBI Taxonomy" id="2044521"/>
    <lineage>
        <taxon>Archaea</taxon>
        <taxon>Methanobacteriati</taxon>
        <taxon>Methanobacteriota</taxon>
        <taxon>Stenosarchaea group</taxon>
        <taxon>Halobacteria</taxon>
        <taxon>Halobacteriales</taxon>
        <taxon>Natrialbaceae</taxon>
        <taxon>Natrarchaeobaculum</taxon>
    </lineage>
</organism>
<protein>
    <recommendedName>
        <fullName evidence="2">DUF7965 domain-containing protein</fullName>
    </recommendedName>
</protein>
<keyword evidence="1" id="KW-1133">Transmembrane helix</keyword>
<evidence type="ECO:0000313" key="3">
    <source>
        <dbReference type="EMBL" id="AXR77438.1"/>
    </source>
</evidence>
<name>A0A346PD43_9EURY</name>
<reference evidence="4" key="1">
    <citation type="submission" date="2017-10" db="EMBL/GenBank/DDBJ databases">
        <title>Phenotypic and genomic properties of facultatively anaerobic sulfur-reducing natronoarchaea from hypersaline soda lakes.</title>
        <authorList>
            <person name="Sorokin D.Y."/>
            <person name="Kublanov I.V."/>
            <person name="Roman P."/>
            <person name="Sinninghe Damste J.S."/>
            <person name="Golyshin P.N."/>
            <person name="Rojo D."/>
            <person name="Ciordia S."/>
            <person name="Mena Md.C."/>
            <person name="Ferrer M."/>
            <person name="Messina E."/>
            <person name="Smedile F."/>
            <person name="La Spada G."/>
            <person name="La Cono V."/>
            <person name="Yakimov M.M."/>
        </authorList>
    </citation>
    <scope>NUCLEOTIDE SEQUENCE [LARGE SCALE GENOMIC DNA]</scope>
    <source>
        <strain evidence="4">AArc1</strain>
    </source>
</reference>
<proteinExistence type="predicted"/>
<dbReference type="RefSeq" id="WP_117363616.1">
    <property type="nucleotide sequence ID" value="NZ_CP024047.1"/>
</dbReference>
<feature type="domain" description="DUF7965" evidence="2">
    <location>
        <begin position="4"/>
        <end position="139"/>
    </location>
</feature>
<dbReference type="InterPro" id="IPR058271">
    <property type="entry name" value="DUF7965"/>
</dbReference>
<dbReference type="Pfam" id="PF25913">
    <property type="entry name" value="DUF7965"/>
    <property type="match status" value="1"/>
</dbReference>
<dbReference type="AlphaFoldDB" id="A0A346PD43"/>